<sequence>MAARRTRLQRLRALTARMAAVQGAGFVNNGEELDALVDMAMEKDMTELQERMLAAEEHKSKSFTSPSDIQRRMRIAMQGVRLWRTSSLGDVGDDSCECSGSDDNGDATAAGRSQAMGAGLAGRPQQPADGPSCGSGQQAPTVTGRQPRLTSGGDSCGSTTEGWTAASGGSSMSEHSQLPRGGEDTWALGPEFALLMSSAAAGLDGHGLELHGGRTPDPTAGHSGLLAGGGGSFASLSATGSLLRALPSQRLGSRRFLHMQSKNCSGAAGQQLDPLSAEQQLRRAGLLGDADPLNASSMPGARHGVTESLLSLDDAAGVRLVAMAGGSSSMSSHSTLSAAGGASVQSGGSLQRLLSRSGSSFTAQQRLARQAMLRDAAAGVACEPEGSRGAGSLQPWPGAYQHGWRHHL</sequence>
<dbReference type="AlphaFoldDB" id="A0A835WFB3"/>
<dbReference type="EMBL" id="JAEHOC010000001">
    <property type="protein sequence ID" value="KAG2446055.1"/>
    <property type="molecule type" value="Genomic_DNA"/>
</dbReference>
<evidence type="ECO:0000256" key="1">
    <source>
        <dbReference type="SAM" id="MobiDB-lite"/>
    </source>
</evidence>
<evidence type="ECO:0000313" key="3">
    <source>
        <dbReference type="Proteomes" id="UP000650467"/>
    </source>
</evidence>
<gene>
    <name evidence="2" type="ORF">HXX76_000657</name>
</gene>
<feature type="region of interest" description="Disordered" evidence="1">
    <location>
        <begin position="91"/>
        <end position="184"/>
    </location>
</feature>
<reference evidence="2" key="1">
    <citation type="journal article" date="2020" name="bioRxiv">
        <title>Comparative genomics of Chlamydomonas.</title>
        <authorList>
            <person name="Craig R.J."/>
            <person name="Hasan A.R."/>
            <person name="Ness R.W."/>
            <person name="Keightley P.D."/>
        </authorList>
    </citation>
    <scope>NUCLEOTIDE SEQUENCE</scope>
    <source>
        <strain evidence="2">SAG 7.73</strain>
    </source>
</reference>
<organism evidence="2 3">
    <name type="scientific">Chlamydomonas incerta</name>
    <dbReference type="NCBI Taxonomy" id="51695"/>
    <lineage>
        <taxon>Eukaryota</taxon>
        <taxon>Viridiplantae</taxon>
        <taxon>Chlorophyta</taxon>
        <taxon>core chlorophytes</taxon>
        <taxon>Chlorophyceae</taxon>
        <taxon>CS clade</taxon>
        <taxon>Chlamydomonadales</taxon>
        <taxon>Chlamydomonadaceae</taxon>
        <taxon>Chlamydomonas</taxon>
    </lineage>
</organism>
<feature type="compositionally biased region" description="Polar residues" evidence="1">
    <location>
        <begin position="134"/>
        <end position="176"/>
    </location>
</feature>
<proteinExistence type="predicted"/>
<dbReference type="OrthoDB" id="10641791at2759"/>
<accession>A0A835WFB3</accession>
<comment type="caution">
    <text evidence="2">The sequence shown here is derived from an EMBL/GenBank/DDBJ whole genome shotgun (WGS) entry which is preliminary data.</text>
</comment>
<evidence type="ECO:0000313" key="2">
    <source>
        <dbReference type="EMBL" id="KAG2446055.1"/>
    </source>
</evidence>
<name>A0A835WFB3_CHLIN</name>
<dbReference type="Proteomes" id="UP000650467">
    <property type="component" value="Unassembled WGS sequence"/>
</dbReference>
<keyword evidence="3" id="KW-1185">Reference proteome</keyword>
<protein>
    <submittedName>
        <fullName evidence="2">Uncharacterized protein</fullName>
    </submittedName>
</protein>